<evidence type="ECO:0000259" key="2">
    <source>
        <dbReference type="Pfam" id="PF00171"/>
    </source>
</evidence>
<feature type="domain" description="N-acetyltransferase" evidence="3">
    <location>
        <begin position="68"/>
        <end position="249"/>
    </location>
</feature>
<dbReference type="GO" id="GO:0016491">
    <property type="term" value="F:oxidoreductase activity"/>
    <property type="evidence" value="ECO:0007669"/>
    <property type="project" value="InterPro"/>
</dbReference>
<dbReference type="Pfam" id="PF13302">
    <property type="entry name" value="Acetyltransf_3"/>
    <property type="match status" value="1"/>
</dbReference>
<comment type="similarity">
    <text evidence="1">Belongs to the aldehyde dehydrogenase family.</text>
</comment>
<dbReference type="AlphaFoldDB" id="A0A4S4L0G5"/>
<reference evidence="4 5" key="1">
    <citation type="submission" date="2019-02" db="EMBL/GenBank/DDBJ databases">
        <title>Genome sequencing of the rare red list fungi Phellinidium pouzarii.</title>
        <authorList>
            <person name="Buettner E."/>
            <person name="Kellner H."/>
        </authorList>
    </citation>
    <scope>NUCLEOTIDE SEQUENCE [LARGE SCALE GENOMIC DNA]</scope>
    <source>
        <strain evidence="4 5">DSM 108285</strain>
    </source>
</reference>
<dbReference type="InterPro" id="IPR000182">
    <property type="entry name" value="GNAT_dom"/>
</dbReference>
<sequence length="498" mass="55362">MLLSKDFYSLHNALPLRNVKKAPLNADVRVIPRSVTPRDMSDIRATASVVSCFPCIIMKDIALVGQKVLLVPYREEHVQTYHAWMSDAELRELTASDPLSLEEEYEMQRKWQVDEDKLTFIILARENGSDVGAPFGTLTKSECDFSRMIGDVNLFFKGSPPDEDFEVEAEIMIAGTRDFCRPEHPKRIHAVSEKAYRRRGCASEALQLLLSFATSHASPPMLPVAADRFVARIGERNAASIRLFETLGFAITKRVPVFEEIEMRLAAAAERQDGWMRGVMVEFDSTPPVFKGKTSFSTGLYINGRHVDGVDGKVHDVVNPTTGKVLTNISMASEKDVDLAVQAAQEAFDTRWGLNVAGYERGKMLLKLADLMEENKEELAAIEALDNGKTFGWAMSVDIPDAIHCIRYYGGWADKNQGKVIETANKKFAYTRHEPIGVCGQIIPWNFPLMMLSWKIGPALATGNTIVLKPSEFTPLTALRLIPLIEAAGFPPGVVNIV</sequence>
<dbReference type="InterPro" id="IPR016181">
    <property type="entry name" value="Acyl_CoA_acyltransferase"/>
</dbReference>
<keyword evidence="5" id="KW-1185">Reference proteome</keyword>
<feature type="domain" description="Aldehyde dehydrogenase" evidence="2">
    <location>
        <begin position="313"/>
        <end position="498"/>
    </location>
</feature>
<dbReference type="SUPFAM" id="SSF53720">
    <property type="entry name" value="ALDH-like"/>
    <property type="match status" value="1"/>
</dbReference>
<accession>A0A4S4L0G5</accession>
<dbReference type="Gene3D" id="3.40.630.30">
    <property type="match status" value="1"/>
</dbReference>
<organism evidence="4 5">
    <name type="scientific">Phellinidium pouzarii</name>
    <dbReference type="NCBI Taxonomy" id="167371"/>
    <lineage>
        <taxon>Eukaryota</taxon>
        <taxon>Fungi</taxon>
        <taxon>Dikarya</taxon>
        <taxon>Basidiomycota</taxon>
        <taxon>Agaricomycotina</taxon>
        <taxon>Agaricomycetes</taxon>
        <taxon>Hymenochaetales</taxon>
        <taxon>Hymenochaetaceae</taxon>
        <taxon>Phellinidium</taxon>
    </lineage>
</organism>
<dbReference type="OrthoDB" id="5043642at2759"/>
<evidence type="ECO:0000313" key="4">
    <source>
        <dbReference type="EMBL" id="THH04684.1"/>
    </source>
</evidence>
<feature type="non-terminal residue" evidence="4">
    <location>
        <position position="498"/>
    </location>
</feature>
<gene>
    <name evidence="4" type="ORF">EW145_g5335</name>
</gene>
<dbReference type="SUPFAM" id="SSF55729">
    <property type="entry name" value="Acyl-CoA N-acyltransferases (Nat)"/>
    <property type="match status" value="1"/>
</dbReference>
<evidence type="ECO:0000313" key="5">
    <source>
        <dbReference type="Proteomes" id="UP000308199"/>
    </source>
</evidence>
<name>A0A4S4L0G5_9AGAM</name>
<dbReference type="InterPro" id="IPR015590">
    <property type="entry name" value="Aldehyde_DH_dom"/>
</dbReference>
<dbReference type="Pfam" id="PF00171">
    <property type="entry name" value="Aldedh"/>
    <property type="match status" value="1"/>
</dbReference>
<dbReference type="FunFam" id="3.40.605.10:FF:000050">
    <property type="entry name" value="Aldehyde dehydrogenase, mitochondrial"/>
    <property type="match status" value="1"/>
</dbReference>
<evidence type="ECO:0000259" key="3">
    <source>
        <dbReference type="Pfam" id="PF13302"/>
    </source>
</evidence>
<dbReference type="InterPro" id="IPR016162">
    <property type="entry name" value="Ald_DH_N"/>
</dbReference>
<dbReference type="InterPro" id="IPR016161">
    <property type="entry name" value="Ald_DH/histidinol_DH"/>
</dbReference>
<comment type="caution">
    <text evidence="4">The sequence shown here is derived from an EMBL/GenBank/DDBJ whole genome shotgun (WGS) entry which is preliminary data.</text>
</comment>
<proteinExistence type="inferred from homology"/>
<dbReference type="Gene3D" id="3.40.605.10">
    <property type="entry name" value="Aldehyde Dehydrogenase, Chain A, domain 1"/>
    <property type="match status" value="1"/>
</dbReference>
<dbReference type="PANTHER" id="PTHR11699">
    <property type="entry name" value="ALDEHYDE DEHYDROGENASE-RELATED"/>
    <property type="match status" value="1"/>
</dbReference>
<dbReference type="GO" id="GO:0016747">
    <property type="term" value="F:acyltransferase activity, transferring groups other than amino-acyl groups"/>
    <property type="evidence" value="ECO:0007669"/>
    <property type="project" value="InterPro"/>
</dbReference>
<dbReference type="Proteomes" id="UP000308199">
    <property type="component" value="Unassembled WGS sequence"/>
</dbReference>
<evidence type="ECO:0008006" key="6">
    <source>
        <dbReference type="Google" id="ProtNLM"/>
    </source>
</evidence>
<protein>
    <recommendedName>
        <fullName evidence="6">N-acetyltransferase domain-containing protein</fullName>
    </recommendedName>
</protein>
<dbReference type="EMBL" id="SGPK01000320">
    <property type="protein sequence ID" value="THH04684.1"/>
    <property type="molecule type" value="Genomic_DNA"/>
</dbReference>
<evidence type="ECO:0000256" key="1">
    <source>
        <dbReference type="ARBA" id="ARBA00009986"/>
    </source>
</evidence>